<protein>
    <submittedName>
        <fullName evidence="1">Uncharacterized protein</fullName>
    </submittedName>
</protein>
<proteinExistence type="predicted"/>
<reference evidence="2" key="1">
    <citation type="journal article" date="2023" name="Front. Plant Sci.">
        <title>Chromosomal-level genome assembly of Melastoma candidum provides insights into trichome evolution.</title>
        <authorList>
            <person name="Zhong Y."/>
            <person name="Wu W."/>
            <person name="Sun C."/>
            <person name="Zou P."/>
            <person name="Liu Y."/>
            <person name="Dai S."/>
            <person name="Zhou R."/>
        </authorList>
    </citation>
    <scope>NUCLEOTIDE SEQUENCE [LARGE SCALE GENOMIC DNA]</scope>
</reference>
<accession>A0ACB9R6C0</accession>
<evidence type="ECO:0000313" key="1">
    <source>
        <dbReference type="EMBL" id="KAI4374592.1"/>
    </source>
</evidence>
<comment type="caution">
    <text evidence="1">The sequence shown here is derived from an EMBL/GenBank/DDBJ whole genome shotgun (WGS) entry which is preliminary data.</text>
</comment>
<dbReference type="EMBL" id="CM042883">
    <property type="protein sequence ID" value="KAI4374592.1"/>
    <property type="molecule type" value="Genomic_DNA"/>
</dbReference>
<gene>
    <name evidence="1" type="ORF">MLD38_012572</name>
</gene>
<evidence type="ECO:0000313" key="2">
    <source>
        <dbReference type="Proteomes" id="UP001057402"/>
    </source>
</evidence>
<organism evidence="1 2">
    <name type="scientific">Melastoma candidum</name>
    <dbReference type="NCBI Taxonomy" id="119954"/>
    <lineage>
        <taxon>Eukaryota</taxon>
        <taxon>Viridiplantae</taxon>
        <taxon>Streptophyta</taxon>
        <taxon>Embryophyta</taxon>
        <taxon>Tracheophyta</taxon>
        <taxon>Spermatophyta</taxon>
        <taxon>Magnoliopsida</taxon>
        <taxon>eudicotyledons</taxon>
        <taxon>Gunneridae</taxon>
        <taxon>Pentapetalae</taxon>
        <taxon>rosids</taxon>
        <taxon>malvids</taxon>
        <taxon>Myrtales</taxon>
        <taxon>Melastomataceae</taxon>
        <taxon>Melastomatoideae</taxon>
        <taxon>Melastomateae</taxon>
        <taxon>Melastoma</taxon>
    </lineage>
</organism>
<dbReference type="Proteomes" id="UP001057402">
    <property type="component" value="Chromosome 4"/>
</dbReference>
<name>A0ACB9R6C0_9MYRT</name>
<keyword evidence="2" id="KW-1185">Reference proteome</keyword>
<sequence length="299" mass="32969">MATKSLAFASLFIPLLILPIAIAHSHDHENSVSPFEFIKQLEGRKKGDHTKGIHDLKLYLHHFGYLNGDFTHVDDDEFDSLLESAIKMYQLNYHLKPTGTLDSRTVAQMMMPRCGVPDIVDGMNWMGYETKDRDGHGQGLSFDRRPKWPASKSHLTYAFLPNTPEAAMHPIERAFKAWSSVTHFTFSQVSDTAKSDIQIGFNRGNHGDGKSFDGKGGVLAHAFAPTSGVLHYDADEAWSVGDVPDAFDLETVALHEIGHLLGLGHSSIPGAIMYPNITPGTSKGLHAEDVKGIKALYNF</sequence>